<dbReference type="InterPro" id="IPR036928">
    <property type="entry name" value="AS_sf"/>
</dbReference>
<gene>
    <name evidence="1" type="ORF">BS50DRAFT_634027</name>
</gene>
<dbReference type="PANTHER" id="PTHR46310:SF7">
    <property type="entry name" value="AMIDASE 1"/>
    <property type="match status" value="1"/>
</dbReference>
<dbReference type="STRING" id="1448308.A0A2T2NT53"/>
<dbReference type="PANTHER" id="PTHR46310">
    <property type="entry name" value="AMIDASE 1"/>
    <property type="match status" value="1"/>
</dbReference>
<reference evidence="1 2" key="1">
    <citation type="journal article" date="2018" name="Front. Microbiol.">
        <title>Genome-Wide Analysis of Corynespora cassiicola Leaf Fall Disease Putative Effectors.</title>
        <authorList>
            <person name="Lopez D."/>
            <person name="Ribeiro S."/>
            <person name="Label P."/>
            <person name="Fumanal B."/>
            <person name="Venisse J.S."/>
            <person name="Kohler A."/>
            <person name="de Oliveira R.R."/>
            <person name="Labutti K."/>
            <person name="Lipzen A."/>
            <person name="Lail K."/>
            <person name="Bauer D."/>
            <person name="Ohm R.A."/>
            <person name="Barry K.W."/>
            <person name="Spatafora J."/>
            <person name="Grigoriev I.V."/>
            <person name="Martin F.M."/>
            <person name="Pujade-Renaud V."/>
        </authorList>
    </citation>
    <scope>NUCLEOTIDE SEQUENCE [LARGE SCALE GENOMIC DNA]</scope>
    <source>
        <strain evidence="1 2">Philippines</strain>
    </source>
</reference>
<evidence type="ECO:0000313" key="1">
    <source>
        <dbReference type="EMBL" id="PSN68456.1"/>
    </source>
</evidence>
<proteinExistence type="predicted"/>
<protein>
    <recommendedName>
        <fullName evidence="3">Amidase signature enzyme</fullName>
    </recommendedName>
</protein>
<dbReference type="SUPFAM" id="SSF75304">
    <property type="entry name" value="Amidase signature (AS) enzymes"/>
    <property type="match status" value="2"/>
</dbReference>
<dbReference type="Proteomes" id="UP000240883">
    <property type="component" value="Unassembled WGS sequence"/>
</dbReference>
<evidence type="ECO:0000313" key="2">
    <source>
        <dbReference type="Proteomes" id="UP000240883"/>
    </source>
</evidence>
<keyword evidence="2" id="KW-1185">Reference proteome</keyword>
<organism evidence="1 2">
    <name type="scientific">Corynespora cassiicola Philippines</name>
    <dbReference type="NCBI Taxonomy" id="1448308"/>
    <lineage>
        <taxon>Eukaryota</taxon>
        <taxon>Fungi</taxon>
        <taxon>Dikarya</taxon>
        <taxon>Ascomycota</taxon>
        <taxon>Pezizomycotina</taxon>
        <taxon>Dothideomycetes</taxon>
        <taxon>Pleosporomycetidae</taxon>
        <taxon>Pleosporales</taxon>
        <taxon>Corynesporascaceae</taxon>
        <taxon>Corynespora</taxon>
    </lineage>
</organism>
<dbReference type="AlphaFoldDB" id="A0A2T2NT53"/>
<evidence type="ECO:0008006" key="3">
    <source>
        <dbReference type="Google" id="ProtNLM"/>
    </source>
</evidence>
<dbReference type="Gene3D" id="3.90.1300.10">
    <property type="entry name" value="Amidase signature (AS) domain"/>
    <property type="match status" value="2"/>
</dbReference>
<accession>A0A2T2NT53</accession>
<name>A0A2T2NT53_CORCC</name>
<dbReference type="OrthoDB" id="5423360at2759"/>
<sequence length="387" mass="43085">MSSISSGTHFIRYGGTTWASSIEPTDGDHGLCSGPFVMWKGQLCKAFRLYDHPQQAFIVAIRPRILKRLFRNLRASGNLYTLLSVAVPSRIDYLSKSTNSLAGARLAVKEVFEIEGLRLTVGCRAWYDLYTPAEKIAPVIHKPLDKDTTLVGTLKLGSLITREELAESADYFAPFNQRGDGHQSAWSSSGGSGAALASYDWLDFTLGTYKLEQFRQEYRTKHLKEPYVNPVMRWRWEAAKNVTQEQHEDAVQRLHIYKELVIEKALQVNGRHAIILLSIITQAVDYRDASPDPSSAPNAFDGIWLAPILGAPELSIPIGEMEYVSDLSKRIERLPIVVSLLGASGTDMELIGTARRTLEQSGRAKVVATGSRIDIGDKYIKWIADES</sequence>
<dbReference type="EMBL" id="KZ678134">
    <property type="protein sequence ID" value="PSN68456.1"/>
    <property type="molecule type" value="Genomic_DNA"/>
</dbReference>